<evidence type="ECO:0000256" key="2">
    <source>
        <dbReference type="ARBA" id="ARBA00023002"/>
    </source>
</evidence>
<sequence length="253" mass="27459">MGILITGATSGIGYEFASIYAKNQHNLILVSRNKNKLEDIKLDFEEKYKVNIKIISIDLSIPNASKKLISNLTNTNIDIIINNAGVGEYGKFINNDIEKLISMINLNIITLTETTHHFAKHMAKNGGGKILNVASTAAFQPVPTFAVYAATKAYVLNFSEAISYELQGSGVEVCTLCPGPTKTNFDKNSNATHSKHLTQGTMSSLVVAQAGAKQLENNKMTLVVGLKNRLLAFASTTNPFRKLALIISANIVK</sequence>
<reference evidence="3" key="1">
    <citation type="submission" date="2018-10" db="EMBL/GenBank/DDBJ databases">
        <authorList>
            <person name="Aoki K."/>
        </authorList>
    </citation>
    <scope>NUCLEOTIDE SEQUENCE</scope>
</reference>
<accession>A0A3B1E793</accession>
<dbReference type="InterPro" id="IPR002347">
    <property type="entry name" value="SDR_fam"/>
</dbReference>
<dbReference type="InterPro" id="IPR020904">
    <property type="entry name" value="Sc_DH/Rdtase_CS"/>
</dbReference>
<dbReference type="PIRSF" id="PIRSF000126">
    <property type="entry name" value="11-beta-HSD1"/>
    <property type="match status" value="1"/>
</dbReference>
<dbReference type="Pfam" id="PF00106">
    <property type="entry name" value="adh_short"/>
    <property type="match status" value="1"/>
</dbReference>
<name>A0A3B1E793_9ZZZZ</name>
<dbReference type="PRINTS" id="PR00080">
    <property type="entry name" value="SDRFAMILY"/>
</dbReference>
<dbReference type="InterPro" id="IPR036291">
    <property type="entry name" value="NAD(P)-bd_dom_sf"/>
</dbReference>
<dbReference type="EC" id="1.1.1.100" evidence="3"/>
<dbReference type="PRINTS" id="PR00081">
    <property type="entry name" value="GDHRDH"/>
</dbReference>
<keyword evidence="2 3" id="KW-0560">Oxidoreductase</keyword>
<dbReference type="PROSITE" id="PS00061">
    <property type="entry name" value="ADH_SHORT"/>
    <property type="match status" value="1"/>
</dbReference>
<dbReference type="PANTHER" id="PTHR42901">
    <property type="entry name" value="ALCOHOL DEHYDROGENASE"/>
    <property type="match status" value="1"/>
</dbReference>
<protein>
    <submittedName>
        <fullName evidence="3">3-oxoacyl-[acyl-carrier protein] reductase</fullName>
        <ecNumber evidence="3">1.1.1.100</ecNumber>
    </submittedName>
</protein>
<dbReference type="EMBL" id="UOYO01000024">
    <property type="protein sequence ID" value="VAY87380.1"/>
    <property type="molecule type" value="Genomic_DNA"/>
</dbReference>
<dbReference type="SUPFAM" id="SSF51735">
    <property type="entry name" value="NAD(P)-binding Rossmann-fold domains"/>
    <property type="match status" value="1"/>
</dbReference>
<organism evidence="3">
    <name type="scientific">hydrothermal vent metagenome</name>
    <dbReference type="NCBI Taxonomy" id="652676"/>
    <lineage>
        <taxon>unclassified sequences</taxon>
        <taxon>metagenomes</taxon>
        <taxon>ecological metagenomes</taxon>
    </lineage>
</organism>
<dbReference type="GO" id="GO:0004316">
    <property type="term" value="F:3-oxoacyl-[acyl-carrier-protein] reductase (NADPH) activity"/>
    <property type="evidence" value="ECO:0007669"/>
    <property type="project" value="UniProtKB-EC"/>
</dbReference>
<dbReference type="PANTHER" id="PTHR42901:SF1">
    <property type="entry name" value="ALCOHOL DEHYDROGENASE"/>
    <property type="match status" value="1"/>
</dbReference>
<comment type="similarity">
    <text evidence="1">Belongs to the short-chain dehydrogenases/reductases (SDR) family.</text>
</comment>
<evidence type="ECO:0000256" key="1">
    <source>
        <dbReference type="ARBA" id="ARBA00006484"/>
    </source>
</evidence>
<evidence type="ECO:0000313" key="3">
    <source>
        <dbReference type="EMBL" id="VAY87380.1"/>
    </source>
</evidence>
<dbReference type="Gene3D" id="3.40.50.720">
    <property type="entry name" value="NAD(P)-binding Rossmann-like Domain"/>
    <property type="match status" value="1"/>
</dbReference>
<gene>
    <name evidence="3" type="ORF">MNB_ARC-1_232</name>
</gene>
<proteinExistence type="inferred from homology"/>
<dbReference type="AlphaFoldDB" id="A0A3B1E793"/>